<evidence type="ECO:0000256" key="4">
    <source>
        <dbReference type="ARBA" id="ARBA00023136"/>
    </source>
</evidence>
<feature type="transmembrane region" description="Helical" evidence="5">
    <location>
        <begin position="32"/>
        <end position="53"/>
    </location>
</feature>
<feature type="transmembrane region" description="Helical" evidence="5">
    <location>
        <begin position="7"/>
        <end position="26"/>
    </location>
</feature>
<organism evidence="6 7">
    <name type="scientific">Sedimentibacter saalensis</name>
    <dbReference type="NCBI Taxonomy" id="130788"/>
    <lineage>
        <taxon>Bacteria</taxon>
        <taxon>Bacillati</taxon>
        <taxon>Bacillota</taxon>
        <taxon>Tissierellia</taxon>
        <taxon>Sedimentibacter</taxon>
    </lineage>
</organism>
<sequence>MKEVIGNSVYFGVALCLLSYIAGIWIKKKLKWAILNPLLVSIVIVIAVLLIFDIDYESFNNGGKYVSYFLTPATVCLAIPLYQQLELLNKNFKAIMAGILAGVFTSLFTILVMSFLFKLNHEQYVTILPKSITTAIGIAVSTELGGIKTITVAAIVMTGILGNVMGEGLCRLFKITDPIAVGLSFGTSSHAIGTSRALELGEIQGAMSSLSIAISGLLTVVLAPIFASFL</sequence>
<dbReference type="Proteomes" id="UP000315343">
    <property type="component" value="Unassembled WGS sequence"/>
</dbReference>
<keyword evidence="4 5" id="KW-0472">Membrane</keyword>
<proteinExistence type="predicted"/>
<evidence type="ECO:0000313" key="7">
    <source>
        <dbReference type="Proteomes" id="UP000315343"/>
    </source>
</evidence>
<keyword evidence="3 5" id="KW-1133">Transmembrane helix</keyword>
<feature type="transmembrane region" description="Helical" evidence="5">
    <location>
        <begin position="65"/>
        <end position="82"/>
    </location>
</feature>
<dbReference type="GO" id="GO:0016787">
    <property type="term" value="F:hydrolase activity"/>
    <property type="evidence" value="ECO:0007669"/>
    <property type="project" value="UniProtKB-KW"/>
</dbReference>
<comment type="subcellular location">
    <subcellularLocation>
        <location evidence="1">Membrane</location>
        <topology evidence="1">Multi-pass membrane protein</topology>
    </subcellularLocation>
</comment>
<keyword evidence="6" id="KW-0378">Hydrolase</keyword>
<evidence type="ECO:0000256" key="2">
    <source>
        <dbReference type="ARBA" id="ARBA00022692"/>
    </source>
</evidence>
<dbReference type="InterPro" id="IPR007300">
    <property type="entry name" value="CidB/LrgB"/>
</dbReference>
<dbReference type="RefSeq" id="WP_145081975.1">
    <property type="nucleotide sequence ID" value="NZ_VLKH01000003.1"/>
</dbReference>
<evidence type="ECO:0000313" key="6">
    <source>
        <dbReference type="EMBL" id="TWH81764.1"/>
    </source>
</evidence>
<accession>A0A562JFQ7</accession>
<dbReference type="OrthoDB" id="9811701at2"/>
<feature type="transmembrane region" description="Helical" evidence="5">
    <location>
        <begin position="94"/>
        <end position="117"/>
    </location>
</feature>
<keyword evidence="7" id="KW-1185">Reference proteome</keyword>
<reference evidence="6 7" key="1">
    <citation type="submission" date="2019-07" db="EMBL/GenBank/DDBJ databases">
        <title>Genomic Encyclopedia of Type Strains, Phase I: the one thousand microbial genomes (KMG-I) project.</title>
        <authorList>
            <person name="Kyrpides N."/>
        </authorList>
    </citation>
    <scope>NUCLEOTIDE SEQUENCE [LARGE SCALE GENOMIC DNA]</scope>
    <source>
        <strain evidence="6 7">DSM 13558</strain>
    </source>
</reference>
<name>A0A562JFQ7_9FIRM</name>
<evidence type="ECO:0000256" key="5">
    <source>
        <dbReference type="SAM" id="Phobius"/>
    </source>
</evidence>
<protein>
    <submittedName>
        <fullName evidence="6">Putative murein hydrolase (TIGR00659 family)</fullName>
    </submittedName>
</protein>
<feature type="transmembrane region" description="Helical" evidence="5">
    <location>
        <begin position="206"/>
        <end position="227"/>
    </location>
</feature>
<gene>
    <name evidence="6" type="ORF">LY60_01519</name>
</gene>
<dbReference type="GO" id="GO:0016020">
    <property type="term" value="C:membrane"/>
    <property type="evidence" value="ECO:0007669"/>
    <property type="project" value="UniProtKB-SubCell"/>
</dbReference>
<dbReference type="Pfam" id="PF04172">
    <property type="entry name" value="LrgB"/>
    <property type="match status" value="1"/>
</dbReference>
<dbReference type="AlphaFoldDB" id="A0A562JFQ7"/>
<dbReference type="PANTHER" id="PTHR30249:SF0">
    <property type="entry name" value="PLASTIDAL GLYCOLATE_GLYCERATE TRANSLOCATOR 1, CHLOROPLASTIC"/>
    <property type="match status" value="1"/>
</dbReference>
<evidence type="ECO:0000256" key="1">
    <source>
        <dbReference type="ARBA" id="ARBA00004141"/>
    </source>
</evidence>
<evidence type="ECO:0000256" key="3">
    <source>
        <dbReference type="ARBA" id="ARBA00022989"/>
    </source>
</evidence>
<dbReference type="PANTHER" id="PTHR30249">
    <property type="entry name" value="PUTATIVE SEROTONIN TRANSPORTER"/>
    <property type="match status" value="1"/>
</dbReference>
<keyword evidence="2 5" id="KW-0812">Transmembrane</keyword>
<dbReference type="EMBL" id="VLKH01000003">
    <property type="protein sequence ID" value="TWH81764.1"/>
    <property type="molecule type" value="Genomic_DNA"/>
</dbReference>
<comment type="caution">
    <text evidence="6">The sequence shown here is derived from an EMBL/GenBank/DDBJ whole genome shotgun (WGS) entry which is preliminary data.</text>
</comment>